<evidence type="ECO:0000256" key="10">
    <source>
        <dbReference type="ARBA" id="ARBA00023277"/>
    </source>
</evidence>
<organism evidence="17 18">
    <name type="scientific">Pyrrhoderma noxium</name>
    <dbReference type="NCBI Taxonomy" id="2282107"/>
    <lineage>
        <taxon>Eukaryota</taxon>
        <taxon>Fungi</taxon>
        <taxon>Dikarya</taxon>
        <taxon>Basidiomycota</taxon>
        <taxon>Agaricomycotina</taxon>
        <taxon>Agaricomycetes</taxon>
        <taxon>Hymenochaetales</taxon>
        <taxon>Hymenochaetaceae</taxon>
        <taxon>Pyrrhoderma</taxon>
    </lineage>
</organism>
<dbReference type="InterPro" id="IPR034836">
    <property type="entry name" value="CBM20_glucoamylase"/>
</dbReference>
<dbReference type="Pfam" id="PF00128">
    <property type="entry name" value="Alpha-amylase"/>
    <property type="match status" value="2"/>
</dbReference>
<dbReference type="CDD" id="cd05811">
    <property type="entry name" value="CBM20_glucoamylase"/>
    <property type="match status" value="1"/>
</dbReference>
<dbReference type="InterPro" id="IPR006047">
    <property type="entry name" value="GH13_cat_dom"/>
</dbReference>
<dbReference type="InterPro" id="IPR017853">
    <property type="entry name" value="GH"/>
</dbReference>
<keyword evidence="11" id="KW-0326">Glycosidase</keyword>
<dbReference type="Pfam" id="PF07470">
    <property type="entry name" value="Glyco_hydro_88"/>
    <property type="match status" value="1"/>
</dbReference>
<dbReference type="SMART" id="SM01065">
    <property type="entry name" value="CBM_2"/>
    <property type="match status" value="1"/>
</dbReference>
<comment type="cofactor">
    <cofactor evidence="2">
        <name>Ca(2+)</name>
        <dbReference type="ChEBI" id="CHEBI:29108"/>
    </cofactor>
</comment>
<dbReference type="Pfam" id="PF02806">
    <property type="entry name" value="Alpha-amylase_C"/>
    <property type="match status" value="2"/>
</dbReference>
<dbReference type="GO" id="GO:0004556">
    <property type="term" value="F:alpha-amylase activity"/>
    <property type="evidence" value="ECO:0007669"/>
    <property type="project" value="UniProtKB-EC"/>
</dbReference>
<dbReference type="InterPro" id="IPR008928">
    <property type="entry name" value="6-hairpin_glycosidase_sf"/>
</dbReference>
<feature type="signal peptide" evidence="15">
    <location>
        <begin position="1"/>
        <end position="20"/>
    </location>
</feature>
<evidence type="ECO:0000256" key="11">
    <source>
        <dbReference type="ARBA" id="ARBA00023295"/>
    </source>
</evidence>
<dbReference type="InterPro" id="IPR012341">
    <property type="entry name" value="6hp_glycosidase-like_sf"/>
</dbReference>
<dbReference type="Gene3D" id="1.50.10.10">
    <property type="match status" value="1"/>
</dbReference>
<dbReference type="Gene3D" id="3.20.20.80">
    <property type="entry name" value="Glycosidases"/>
    <property type="match status" value="2"/>
</dbReference>
<dbReference type="InterPro" id="IPR031319">
    <property type="entry name" value="A-amylase_C"/>
</dbReference>
<sequence>MTKVAGFLTFLSLHFILVLAAPKPPAGSYAKWAADSGIARGQGNGSVNGVPAVSYEHGEFQWALRLLYEATGNQSYYDYIKYGVDTVLSEDGKTISGYNVSEFQLDPLRVGPSFIYLHETTKEQKYKSAADVFRAQLDSHPRTEAGQFWHKLRYPNQGWLDGIYMGDIFYAHYTSAYEKDNQSAWEDINKQLTLMYENTIQLPSDANYTGLLYHGYDASDTAVWASSDRGHSPEVWDRADGWFLMSLVDFLEFVPASQPLHTSALSQLCNLIPRVLSQADPAWWLVITEPGREGNYFESSGAAMFVYSLLKAVRLGFVEDLDGRIIQVALDAYRYMIEHWVTANDDGTMSWEGTVHVGSLDLAGDFDYYIAQSVDTNDLKGLAAFNAVGKHSGLKPRSQSFHRTDSTPHGLFPAPSASKDVIIQMFEWSWDSIAAECTNFIGPAGYGFIQASPAQETITGDQWWTDYQPVSYILTGKRGDRSQYQNMINTCHAAGVKVIADTIFNHMTGEDSGTGTAGSSFTHYVYPGIYQYQDFHHCGLEPNDDIVNYDNRLEVQTCQLVGLADLATDTEYVRSRLAEYGNDLLSLGVDGMRLDAAKHIAATDLANITSRLNGAPYLTQEVIYGAGEPITPAEYVGIGDVQEFRYTTAVKNGFLSDGISGLQNLDNQGWVSGSVANVFVANHDTERNGNSLNSNSPSNAYTLAMIFSLAHPYGTPTILSSYSFSDTDAGSPNSGTGSCSTDGGSNGWLCQHRWPAVVGMLGFRNTVRGTSSNALSNWVSPSSNQIAFSRGSVAFVAINNEDSSWTAEFNTGLPEGEYCDVIAGAPQTAGTCRGQSFNVSSTGTFSTTISARNAVAIHIGALGTGDNTGTSNGGSATVIFQETATTVFGENIFLVGSISQLGSWNTAQALALSAATYPVWALTVSLPASTTFEYKFIRVESDGSIEWESDPNRSLTTGSSGTTQTVQTTWRSGALNTSGLRSLELIVLLYLPDVIIQMFEWDWDSIASECTNFIGPTGYGYVQISPTQEHVEGDQWWTDYQPITYNLTSKRGNRDQLKKLIDTCHAAGVKVIADTVFNHMSSMDSGKGVAGTPFTHYEYAGIYGYDDFHHCGLEPYDTIVDSSNLKELQTCQLANLSDLATEKDYVQSRLAEHGNDLIGMGVDGFRLDSAKLIADSELASITGRLTGSPYITQEIIITEGDTNTSALYSKIGDIQEFRYTTALMNAFAKGAGIQDLEQLDNRGWVPSDIANVFVANHDTERKGTSLNNNSQSNTYELAMIFSLAHSYGTPTILSSYTGFGDAGAPNGGAGTCNEDGSGSNGWICQHRWPAIAGMVGFRNAIHNSTSSSSSTPDLSSNQTAVTDTSTPSNTSSSNSTSSGPPITKWYAPTVDRVAFARGKVGFIAINNGDTPWTEEFDTGGLPQGKYCDIIAGPSLNGSCKGQTFDVSDTGKFTATVALRKAIAIHTGAMSSGNGSSDLGTPA</sequence>
<evidence type="ECO:0000256" key="8">
    <source>
        <dbReference type="ARBA" id="ARBA00022837"/>
    </source>
</evidence>
<dbReference type="Gene3D" id="2.60.40.1180">
    <property type="entry name" value="Golgi alpha-mannosidase II"/>
    <property type="match status" value="2"/>
</dbReference>
<dbReference type="InterPro" id="IPR013783">
    <property type="entry name" value="Ig-like_fold"/>
</dbReference>
<dbReference type="SUPFAM" id="SSF48208">
    <property type="entry name" value="Six-hairpin glycosidases"/>
    <property type="match status" value="1"/>
</dbReference>
<keyword evidence="5" id="KW-0479">Metal-binding</keyword>
<dbReference type="PROSITE" id="PS51166">
    <property type="entry name" value="CBM20"/>
    <property type="match status" value="1"/>
</dbReference>
<keyword evidence="6 15" id="KW-0732">Signal</keyword>
<keyword evidence="9" id="KW-0325">Glycoprotein</keyword>
<comment type="catalytic activity">
    <reaction evidence="1">
        <text>Endohydrolysis of (1-&gt;4)-alpha-D-glucosidic linkages in polysaccharides containing three or more (1-&gt;4)-alpha-linked D-glucose units.</text>
        <dbReference type="EC" id="3.2.1.1"/>
    </reaction>
</comment>
<keyword evidence="10" id="KW-0119">Carbohydrate metabolism</keyword>
<evidence type="ECO:0000256" key="13">
    <source>
        <dbReference type="RuleBase" id="RU003615"/>
    </source>
</evidence>
<dbReference type="GO" id="GO:2001070">
    <property type="term" value="F:starch binding"/>
    <property type="evidence" value="ECO:0007669"/>
    <property type="project" value="InterPro"/>
</dbReference>
<evidence type="ECO:0000256" key="4">
    <source>
        <dbReference type="ARBA" id="ARBA00012595"/>
    </source>
</evidence>
<dbReference type="SMART" id="SM00642">
    <property type="entry name" value="Aamy"/>
    <property type="match status" value="2"/>
</dbReference>
<evidence type="ECO:0000256" key="14">
    <source>
        <dbReference type="SAM" id="MobiDB-lite"/>
    </source>
</evidence>
<dbReference type="OrthoDB" id="550577at2759"/>
<dbReference type="PANTHER" id="PTHR43447">
    <property type="entry name" value="ALPHA-AMYLASE"/>
    <property type="match status" value="1"/>
</dbReference>
<proteinExistence type="inferred from homology"/>
<evidence type="ECO:0000256" key="3">
    <source>
        <dbReference type="ARBA" id="ARBA00008061"/>
    </source>
</evidence>
<evidence type="ECO:0000256" key="15">
    <source>
        <dbReference type="SAM" id="SignalP"/>
    </source>
</evidence>
<dbReference type="SUPFAM" id="SSF51011">
    <property type="entry name" value="Glycosyl hydrolase domain"/>
    <property type="match status" value="2"/>
</dbReference>
<protein>
    <recommendedName>
        <fullName evidence="4">alpha-amylase</fullName>
        <ecNumber evidence="4">3.2.1.1</ecNumber>
    </recommendedName>
</protein>
<evidence type="ECO:0000313" key="18">
    <source>
        <dbReference type="Proteomes" id="UP000217199"/>
    </source>
</evidence>
<dbReference type="GO" id="GO:0046872">
    <property type="term" value="F:metal ion binding"/>
    <property type="evidence" value="ECO:0007669"/>
    <property type="project" value="UniProtKB-KW"/>
</dbReference>
<evidence type="ECO:0000256" key="5">
    <source>
        <dbReference type="ARBA" id="ARBA00022723"/>
    </source>
</evidence>
<dbReference type="EMBL" id="NBII01000006">
    <property type="protein sequence ID" value="PAV18085.1"/>
    <property type="molecule type" value="Genomic_DNA"/>
</dbReference>
<evidence type="ECO:0000256" key="2">
    <source>
        <dbReference type="ARBA" id="ARBA00001913"/>
    </source>
</evidence>
<feature type="region of interest" description="Disordered" evidence="14">
    <location>
        <begin position="1344"/>
        <end position="1383"/>
    </location>
</feature>
<dbReference type="InterPro" id="IPR010905">
    <property type="entry name" value="Glyco_hydro_88"/>
</dbReference>
<keyword evidence="8" id="KW-0106">Calcium</keyword>
<feature type="chain" id="PRO_5013574946" description="alpha-amylase" evidence="15">
    <location>
        <begin position="21"/>
        <end position="1482"/>
    </location>
</feature>
<keyword evidence="12" id="KW-0624">Polysaccharide degradation</keyword>
<dbReference type="FunFam" id="2.60.40.10:FF:000552">
    <property type="entry name" value="Related to glucoamylase"/>
    <property type="match status" value="1"/>
</dbReference>
<dbReference type="EC" id="3.2.1.1" evidence="4"/>
<keyword evidence="7 17" id="KW-0378">Hydrolase</keyword>
<dbReference type="STRING" id="2282107.A0A286UF06"/>
<feature type="compositionally biased region" description="Low complexity" evidence="14">
    <location>
        <begin position="1364"/>
        <end position="1378"/>
    </location>
</feature>
<keyword evidence="18" id="KW-1185">Reference proteome</keyword>
<dbReference type="InterPro" id="IPR013780">
    <property type="entry name" value="Glyco_hydro_b"/>
</dbReference>
<dbReference type="SMART" id="SM00632">
    <property type="entry name" value="Aamy_C"/>
    <property type="match status" value="2"/>
</dbReference>
<dbReference type="SUPFAM" id="SSF51445">
    <property type="entry name" value="(Trans)glycosidases"/>
    <property type="match status" value="2"/>
</dbReference>
<name>A0A286UF06_9AGAM</name>
<dbReference type="Proteomes" id="UP000217199">
    <property type="component" value="Unassembled WGS sequence"/>
</dbReference>
<accession>A0A286UF06</accession>
<comment type="similarity">
    <text evidence="3 13">Belongs to the glycosyl hydrolase 13 family.</text>
</comment>
<dbReference type="SUPFAM" id="SSF49452">
    <property type="entry name" value="Starch-binding domain-like"/>
    <property type="match status" value="1"/>
</dbReference>
<evidence type="ECO:0000256" key="6">
    <source>
        <dbReference type="ARBA" id="ARBA00022729"/>
    </source>
</evidence>
<gene>
    <name evidence="17" type="ORF">PNOK_0657100</name>
</gene>
<evidence type="ECO:0000256" key="7">
    <source>
        <dbReference type="ARBA" id="ARBA00022801"/>
    </source>
</evidence>
<dbReference type="InterPro" id="IPR002044">
    <property type="entry name" value="CBM20"/>
</dbReference>
<feature type="compositionally biased region" description="Low complexity" evidence="14">
    <location>
        <begin position="1344"/>
        <end position="1356"/>
    </location>
</feature>
<evidence type="ECO:0000313" key="17">
    <source>
        <dbReference type="EMBL" id="PAV18085.1"/>
    </source>
</evidence>
<evidence type="ECO:0000259" key="16">
    <source>
        <dbReference type="PROSITE" id="PS51166"/>
    </source>
</evidence>
<dbReference type="InParanoid" id="A0A286UF06"/>
<dbReference type="GO" id="GO:0000272">
    <property type="term" value="P:polysaccharide catabolic process"/>
    <property type="evidence" value="ECO:0007669"/>
    <property type="project" value="UniProtKB-KW"/>
</dbReference>
<evidence type="ECO:0000256" key="1">
    <source>
        <dbReference type="ARBA" id="ARBA00000548"/>
    </source>
</evidence>
<dbReference type="Gene3D" id="2.60.40.10">
    <property type="entry name" value="Immunoglobulins"/>
    <property type="match status" value="1"/>
</dbReference>
<evidence type="ECO:0000256" key="9">
    <source>
        <dbReference type="ARBA" id="ARBA00023180"/>
    </source>
</evidence>
<dbReference type="InterPro" id="IPR006046">
    <property type="entry name" value="Alpha_amylase"/>
</dbReference>
<comment type="caution">
    <text evidence="17">The sequence shown here is derived from an EMBL/GenBank/DDBJ whole genome shotgun (WGS) entry which is preliminary data.</text>
</comment>
<evidence type="ECO:0000256" key="12">
    <source>
        <dbReference type="ARBA" id="ARBA00023326"/>
    </source>
</evidence>
<dbReference type="InterPro" id="IPR006048">
    <property type="entry name" value="A-amylase/branching_C"/>
</dbReference>
<feature type="domain" description="CBM20" evidence="16">
    <location>
        <begin position="870"/>
        <end position="972"/>
    </location>
</feature>
<dbReference type="CDD" id="cd11317">
    <property type="entry name" value="AmyAc_bac_euk_AmyA"/>
    <property type="match status" value="2"/>
</dbReference>
<dbReference type="Pfam" id="PF00686">
    <property type="entry name" value="CBM_20"/>
    <property type="match status" value="1"/>
</dbReference>
<dbReference type="InterPro" id="IPR013784">
    <property type="entry name" value="Carb-bd-like_fold"/>
</dbReference>
<reference evidence="17 18" key="1">
    <citation type="journal article" date="2017" name="Mol. Ecol.">
        <title>Comparative and population genomic landscape of Phellinus noxius: A hypervariable fungus causing root rot in trees.</title>
        <authorList>
            <person name="Chung C.L."/>
            <person name="Lee T.J."/>
            <person name="Akiba M."/>
            <person name="Lee H.H."/>
            <person name="Kuo T.H."/>
            <person name="Liu D."/>
            <person name="Ke H.M."/>
            <person name="Yokoi T."/>
            <person name="Roa M.B."/>
            <person name="Lu M.J."/>
            <person name="Chang Y.Y."/>
            <person name="Ann P.J."/>
            <person name="Tsai J.N."/>
            <person name="Chen C.Y."/>
            <person name="Tzean S.S."/>
            <person name="Ota Y."/>
            <person name="Hattori T."/>
            <person name="Sahashi N."/>
            <person name="Liou R.F."/>
            <person name="Kikuchi T."/>
            <person name="Tsai I.J."/>
        </authorList>
    </citation>
    <scope>NUCLEOTIDE SEQUENCE [LARGE SCALE GENOMIC DNA]</scope>
    <source>
        <strain evidence="17 18">FFPRI411160</strain>
    </source>
</reference>
<dbReference type="PRINTS" id="PR00110">
    <property type="entry name" value="ALPHAAMYLASE"/>
</dbReference>